<dbReference type="Proteomes" id="UP000279236">
    <property type="component" value="Unassembled WGS sequence"/>
</dbReference>
<feature type="domain" description="F-box" evidence="2">
    <location>
        <begin position="78"/>
        <end position="118"/>
    </location>
</feature>
<evidence type="ECO:0000313" key="3">
    <source>
        <dbReference type="EMBL" id="RSH78625.1"/>
    </source>
</evidence>
<name>A0A427XIC1_9TREE</name>
<proteinExistence type="predicted"/>
<dbReference type="InterPro" id="IPR036047">
    <property type="entry name" value="F-box-like_dom_sf"/>
</dbReference>
<dbReference type="AlphaFoldDB" id="A0A427XIC1"/>
<evidence type="ECO:0000259" key="2">
    <source>
        <dbReference type="SMART" id="SM00256"/>
    </source>
</evidence>
<reference evidence="3 4" key="1">
    <citation type="submission" date="2018-11" db="EMBL/GenBank/DDBJ databases">
        <title>Genome sequence of Apiotrichum porosum DSM 27194.</title>
        <authorList>
            <person name="Aliyu H."/>
            <person name="Gorte O."/>
            <person name="Ochsenreither K."/>
        </authorList>
    </citation>
    <scope>NUCLEOTIDE SEQUENCE [LARGE SCALE GENOMIC DNA]</scope>
    <source>
        <strain evidence="3 4">DSM 27194</strain>
    </source>
</reference>
<protein>
    <recommendedName>
        <fullName evidence="2">F-box domain-containing protein</fullName>
    </recommendedName>
</protein>
<feature type="region of interest" description="Disordered" evidence="1">
    <location>
        <begin position="33"/>
        <end position="67"/>
    </location>
</feature>
<sequence>MGGEPPSRFVRHLSRAPSSLVNHNSRFQQLDSNNVLSSPTTLPATRQSLTSLPVTMSDPPSRTLSLPSSSQPVLDYVMFPHIVEQVLSHLDIPTAIAVRATCRRLRDCVEKRLFEHILVTAEDMKTKVELRSPSKPFHRLPFVPYDLDPIPPRDYDTDVQEWELDAAFRQKDQEDYEASLLTAAGQSRKCQLALTRVVDWAGEPTLKPRIRLTNELQSVHTIRRNGIGATVLPDTYLPVDLAVDWVGMDILGDYEELGIHFPEGTKRYHLHAVYDNQTRLGNDAFSFDVLIPNSLDEWVIVMEPSEVGENENADADSADAMGPLPTDDLTLDNLGGLTGVGETLPWFVCNGGKAVFVGFELVDPRILGMQTRLRGLLLVDEIRRLINDYIRRLDHLWWRNRIKPQFLGKWGDQEQNDAIARVSFLTLDAWRASNPTDLLINAKPQYEAIAPANWLINAKEEYSSSRRP</sequence>
<dbReference type="EMBL" id="RSCE01000012">
    <property type="protein sequence ID" value="RSH78625.1"/>
    <property type="molecule type" value="Genomic_DNA"/>
</dbReference>
<keyword evidence="4" id="KW-1185">Reference proteome</keyword>
<dbReference type="SUPFAM" id="SSF81383">
    <property type="entry name" value="F-box domain"/>
    <property type="match status" value="1"/>
</dbReference>
<comment type="caution">
    <text evidence="3">The sequence shown here is derived from an EMBL/GenBank/DDBJ whole genome shotgun (WGS) entry which is preliminary data.</text>
</comment>
<dbReference type="InterPro" id="IPR001810">
    <property type="entry name" value="F-box_dom"/>
</dbReference>
<dbReference type="CDD" id="cd09917">
    <property type="entry name" value="F-box_SF"/>
    <property type="match status" value="1"/>
</dbReference>
<dbReference type="Pfam" id="PF00646">
    <property type="entry name" value="F-box"/>
    <property type="match status" value="1"/>
</dbReference>
<evidence type="ECO:0000256" key="1">
    <source>
        <dbReference type="SAM" id="MobiDB-lite"/>
    </source>
</evidence>
<accession>A0A427XIC1</accession>
<evidence type="ECO:0000313" key="4">
    <source>
        <dbReference type="Proteomes" id="UP000279236"/>
    </source>
</evidence>
<gene>
    <name evidence="3" type="ORF">EHS24_002354</name>
</gene>
<feature type="compositionally biased region" description="Polar residues" evidence="1">
    <location>
        <begin position="33"/>
        <end position="54"/>
    </location>
</feature>
<dbReference type="RefSeq" id="XP_028473772.1">
    <property type="nucleotide sequence ID" value="XM_028618094.1"/>
</dbReference>
<feature type="compositionally biased region" description="Low complexity" evidence="1">
    <location>
        <begin position="57"/>
        <end position="67"/>
    </location>
</feature>
<organism evidence="3 4">
    <name type="scientific">Apiotrichum porosum</name>
    <dbReference type="NCBI Taxonomy" id="105984"/>
    <lineage>
        <taxon>Eukaryota</taxon>
        <taxon>Fungi</taxon>
        <taxon>Dikarya</taxon>
        <taxon>Basidiomycota</taxon>
        <taxon>Agaricomycotina</taxon>
        <taxon>Tremellomycetes</taxon>
        <taxon>Trichosporonales</taxon>
        <taxon>Trichosporonaceae</taxon>
        <taxon>Apiotrichum</taxon>
    </lineage>
</organism>
<dbReference type="GeneID" id="39586897"/>
<dbReference type="SMART" id="SM00256">
    <property type="entry name" value="FBOX"/>
    <property type="match status" value="1"/>
</dbReference>